<dbReference type="EMBL" id="BSXU01000028">
    <property type="protein sequence ID" value="GMG18934.1"/>
    <property type="molecule type" value="Genomic_DNA"/>
</dbReference>
<evidence type="ECO:0000313" key="2">
    <source>
        <dbReference type="Proteomes" id="UP001165063"/>
    </source>
</evidence>
<reference evidence="1" key="1">
    <citation type="submission" date="2023-04" db="EMBL/GenBank/DDBJ databases">
        <title>Ambrosiozyma monospora NBRC 1965.</title>
        <authorList>
            <person name="Ichikawa N."/>
            <person name="Sato H."/>
            <person name="Tonouchi N."/>
        </authorList>
    </citation>
    <scope>NUCLEOTIDE SEQUENCE</scope>
    <source>
        <strain evidence="1">NBRC 1965</strain>
    </source>
</reference>
<dbReference type="AlphaFoldDB" id="A0A9W7DG55"/>
<protein>
    <submittedName>
        <fullName evidence="1">Unnamed protein product</fullName>
    </submittedName>
</protein>
<evidence type="ECO:0000313" key="1">
    <source>
        <dbReference type="EMBL" id="GMG18934.1"/>
    </source>
</evidence>
<proteinExistence type="predicted"/>
<comment type="caution">
    <text evidence="1">The sequence shown here is derived from an EMBL/GenBank/DDBJ whole genome shotgun (WGS) entry which is preliminary data.</text>
</comment>
<organism evidence="1 2">
    <name type="scientific">Ambrosiozyma monospora</name>
    <name type="common">Yeast</name>
    <name type="synonym">Endomycopsis monosporus</name>
    <dbReference type="NCBI Taxonomy" id="43982"/>
    <lineage>
        <taxon>Eukaryota</taxon>
        <taxon>Fungi</taxon>
        <taxon>Dikarya</taxon>
        <taxon>Ascomycota</taxon>
        <taxon>Saccharomycotina</taxon>
        <taxon>Pichiomycetes</taxon>
        <taxon>Pichiales</taxon>
        <taxon>Pichiaceae</taxon>
        <taxon>Ambrosiozyma</taxon>
    </lineage>
</organism>
<gene>
    <name evidence="1" type="ORF">Amon01_000009000</name>
</gene>
<dbReference type="Proteomes" id="UP001165063">
    <property type="component" value="Unassembled WGS sequence"/>
</dbReference>
<sequence length="687" mass="79321">MDQFVSILSEVPLEIQITISQYALSERFTFPAYTEFESSPSHCYNPPDTFPRQLAEFVYFIDHNDLLDTVLARILEDCELDLQMFICPRSQKLVKFIFSKDIRIKKLTIVDKFLVFLQDEDGKSRKMLHNILEKGVPKEVFLSMSDDFRPCEEFFKFATELQFYDFMLSRIFSSDNDIATIFPKLKLFDLQLANYLSEVRDLLDGIWGEWLDTQQNGMSRRKMILKMPTTDERNEDMENMSKFISAANKHQNLIIQFASLADNIAIDVIEFVSELAPERQSQYKIDQLHLGYKSKSFKLVPKIVSSKSIKIMSTSVTKKVNHFSNCMVRDMALYDSKVLLSDVPSLRKVSLALSNSNSTVFDSIPNTVEEVFLRPTNLESMVSIELPLKLKKVGIMSPVNFLNLVQMNLKELAFLRTVELETGVDDDSNSKSKSNYNDASGMVQCFIDSLPTRITSLLLTDYYGWFSCQIPFLEGRKHCNFMTPNPQLRLQRFTDLKNLVIEVEGGDVLPSFDLSSLAAVENHLDLKLEYEQLSGFFNPLLRSLVIRTPESLSMTFKRFWKQYISCLKNLENLTIWRPWCSSKKIADLRDVKFPKKLCFLTLGVILPKKSFKTRFILIGKLPRHLISVHLIASTPYNKSDFGDHCVVKVDESRGVTKKKIEKKLSVVPFYSTTHPLHYRVESMYQNL</sequence>
<accession>A0A9W7DG55</accession>
<keyword evidence="2" id="KW-1185">Reference proteome</keyword>
<name>A0A9W7DG55_AMBMO</name>